<dbReference type="Proteomes" id="UP000183843">
    <property type="component" value="Unassembled WGS sequence"/>
</dbReference>
<dbReference type="FunFam" id="3.30.1330.40:FF:000001">
    <property type="entry name" value="L-PSP family endoribonuclease"/>
    <property type="match status" value="1"/>
</dbReference>
<dbReference type="EMBL" id="FOJX01000001">
    <property type="protein sequence ID" value="SFA78175.1"/>
    <property type="molecule type" value="Genomic_DNA"/>
</dbReference>
<gene>
    <name evidence="2" type="ORF">SAMN05216587_101814</name>
</gene>
<evidence type="ECO:0000313" key="2">
    <source>
        <dbReference type="EMBL" id="SFA78175.1"/>
    </source>
</evidence>
<dbReference type="RefSeq" id="WP_074813024.1">
    <property type="nucleotide sequence ID" value="NZ_FOJX01000001.1"/>
</dbReference>
<dbReference type="PANTHER" id="PTHR11803">
    <property type="entry name" value="2-IMINOBUTANOATE/2-IMINOPROPANOATE DEAMINASE RIDA"/>
    <property type="match status" value="1"/>
</dbReference>
<evidence type="ECO:0000313" key="3">
    <source>
        <dbReference type="Proteomes" id="UP000183843"/>
    </source>
</evidence>
<dbReference type="InterPro" id="IPR035959">
    <property type="entry name" value="RutC-like_sf"/>
</dbReference>
<evidence type="ECO:0000256" key="1">
    <source>
        <dbReference type="ARBA" id="ARBA00010552"/>
    </source>
</evidence>
<dbReference type="PANTHER" id="PTHR11803:SF39">
    <property type="entry name" value="2-IMINOBUTANOATE_2-IMINOPROPANOATE DEAMINASE"/>
    <property type="match status" value="1"/>
</dbReference>
<dbReference type="Pfam" id="PF01042">
    <property type="entry name" value="Ribonuc_L-PSP"/>
    <property type="match status" value="1"/>
</dbReference>
<reference evidence="2 3" key="1">
    <citation type="submission" date="2016-10" db="EMBL/GenBank/DDBJ databases">
        <authorList>
            <person name="de Groot N.N."/>
        </authorList>
    </citation>
    <scope>NUCLEOTIDE SEQUENCE [LARGE SCALE GENOMIC DNA]</scope>
    <source>
        <strain evidence="2 3">L14</strain>
    </source>
</reference>
<dbReference type="GO" id="GO:0005829">
    <property type="term" value="C:cytosol"/>
    <property type="evidence" value="ECO:0007669"/>
    <property type="project" value="TreeGrafter"/>
</dbReference>
<dbReference type="SUPFAM" id="SSF55298">
    <property type="entry name" value="YjgF-like"/>
    <property type="match status" value="1"/>
</dbReference>
<accession>A0A1I0VP67</accession>
<sequence length="129" mass="14182">MRKVEPVGVKAMGHYMPGIISGNNLFVSGQLPIDPQTGKVITGGAYFQTEQALRNMEKVLVGAGLSRDQVVMMHVYVADIAYWDEVNEAYAKFFGGHKPTRTIVPTGKLHHGALVEVEAVAELREWSID</sequence>
<comment type="similarity">
    <text evidence="1">Belongs to the RutC family.</text>
</comment>
<dbReference type="Gene3D" id="3.30.1330.40">
    <property type="entry name" value="RutC-like"/>
    <property type="match status" value="1"/>
</dbReference>
<dbReference type="CDD" id="cd00448">
    <property type="entry name" value="YjgF_YER057c_UK114_family"/>
    <property type="match status" value="1"/>
</dbReference>
<dbReference type="InterPro" id="IPR006175">
    <property type="entry name" value="YjgF/YER057c/UK114"/>
</dbReference>
<protein>
    <submittedName>
        <fullName evidence="2">2-iminobutanoate/2-iminopropanoate deaminase</fullName>
    </submittedName>
</protein>
<dbReference type="GO" id="GO:0019239">
    <property type="term" value="F:deaminase activity"/>
    <property type="evidence" value="ECO:0007669"/>
    <property type="project" value="TreeGrafter"/>
</dbReference>
<proteinExistence type="inferred from homology"/>
<name>A0A1I0VP67_SELRU</name>
<dbReference type="AlphaFoldDB" id="A0A1I0VP67"/>
<organism evidence="2 3">
    <name type="scientific">Selenomonas ruminantium</name>
    <dbReference type="NCBI Taxonomy" id="971"/>
    <lineage>
        <taxon>Bacteria</taxon>
        <taxon>Bacillati</taxon>
        <taxon>Bacillota</taxon>
        <taxon>Negativicutes</taxon>
        <taxon>Selenomonadales</taxon>
        <taxon>Selenomonadaceae</taxon>
        <taxon>Selenomonas</taxon>
    </lineage>
</organism>